<proteinExistence type="predicted"/>
<gene>
    <name evidence="1" type="ORF">IPJ27_01310</name>
</gene>
<dbReference type="PANTHER" id="PTHR39550:SF1">
    <property type="entry name" value="SLL0658 PROTEIN"/>
    <property type="match status" value="1"/>
</dbReference>
<dbReference type="AlphaFoldDB" id="A0A935PYB6"/>
<evidence type="ECO:0000313" key="1">
    <source>
        <dbReference type="EMBL" id="MBK7673500.1"/>
    </source>
</evidence>
<dbReference type="PANTHER" id="PTHR39550">
    <property type="entry name" value="SLL0658 PROTEIN"/>
    <property type="match status" value="1"/>
</dbReference>
<dbReference type="EMBL" id="JADJMH010000001">
    <property type="protein sequence ID" value="MBK7673500.1"/>
    <property type="molecule type" value="Genomic_DNA"/>
</dbReference>
<reference evidence="1 2" key="1">
    <citation type="submission" date="2020-10" db="EMBL/GenBank/DDBJ databases">
        <title>Connecting structure to function with the recovery of over 1000 high-quality activated sludge metagenome-assembled genomes encoding full-length rRNA genes using long-read sequencing.</title>
        <authorList>
            <person name="Singleton C.M."/>
            <person name="Petriglieri F."/>
            <person name="Kristensen J.M."/>
            <person name="Kirkegaard R.H."/>
            <person name="Michaelsen T.Y."/>
            <person name="Andersen M.H."/>
            <person name="Karst S.M."/>
            <person name="Dueholm M.S."/>
            <person name="Nielsen P.H."/>
            <person name="Albertsen M."/>
        </authorList>
    </citation>
    <scope>NUCLEOTIDE SEQUENCE [LARGE SCALE GENOMIC DNA]</scope>
    <source>
        <strain evidence="1">EsbW_18-Q3-R4-48_BATAC.285</strain>
    </source>
</reference>
<dbReference type="Proteomes" id="UP000697998">
    <property type="component" value="Unassembled WGS sequence"/>
</dbReference>
<name>A0A935PYB6_9PROT</name>
<organism evidence="1 2">
    <name type="scientific">Candidatus Accumulibacter proximus</name>
    <dbReference type="NCBI Taxonomy" id="2954385"/>
    <lineage>
        <taxon>Bacteria</taxon>
        <taxon>Pseudomonadati</taxon>
        <taxon>Pseudomonadota</taxon>
        <taxon>Betaproteobacteria</taxon>
        <taxon>Candidatus Accumulibacter</taxon>
    </lineage>
</organism>
<comment type="caution">
    <text evidence="1">The sequence shown here is derived from an EMBL/GenBank/DDBJ whole genome shotgun (WGS) entry which is preliminary data.</text>
</comment>
<dbReference type="Pfam" id="PF11848">
    <property type="entry name" value="DUF3368"/>
    <property type="match status" value="1"/>
</dbReference>
<evidence type="ECO:0000313" key="2">
    <source>
        <dbReference type="Proteomes" id="UP000697998"/>
    </source>
</evidence>
<protein>
    <submittedName>
        <fullName evidence="1">DUF3368 domain-containing protein</fullName>
    </submittedName>
</protein>
<dbReference type="InterPro" id="IPR021799">
    <property type="entry name" value="PIN-like_prokaryotic"/>
</dbReference>
<sequence length="162" mass="17364">MIVFSNTTPFIALASIGQLHLLPQLFGTVHVAESLIGECADGGRIVVPAWRSLDWVIPVVDEATSGLPVLLELDRGEKQTIILARKYAAHRVIIDARLGRRIAEYLGLNVTGTLGVLAKAKSAGLIPSFHEAAQAMRQQGIHYNAGLISRVALHLGEDPGSN</sequence>
<accession>A0A935PYB6</accession>